<dbReference type="NCBIfam" id="TIGR02328">
    <property type="entry name" value="TIGR02328 family protein"/>
    <property type="match status" value="1"/>
</dbReference>
<name>A0ABU9XJB8_9BACI</name>
<reference evidence="1 2" key="1">
    <citation type="submission" date="2024-05" db="EMBL/GenBank/DDBJ databases">
        <authorList>
            <person name="Haq I."/>
            <person name="Ullah Z."/>
            <person name="Ahmad R."/>
            <person name="Li M."/>
            <person name="Tong Y."/>
        </authorList>
    </citation>
    <scope>NUCLEOTIDE SEQUENCE [LARGE SCALE GENOMIC DNA]</scope>
    <source>
        <strain evidence="1 2">16A2E</strain>
    </source>
</reference>
<dbReference type="RefSeq" id="WP_345825039.1">
    <property type="nucleotide sequence ID" value="NZ_JBDIML010000003.1"/>
</dbReference>
<dbReference type="InterPro" id="IPR004260">
    <property type="entry name" value="Pyr-dimer_DNA_glycosylase"/>
</dbReference>
<accession>A0ABU9XJB8</accession>
<evidence type="ECO:0000313" key="2">
    <source>
        <dbReference type="Proteomes" id="UP001444625"/>
    </source>
</evidence>
<dbReference type="EMBL" id="JBDIML010000003">
    <property type="protein sequence ID" value="MEN2767568.1"/>
    <property type="molecule type" value="Genomic_DNA"/>
</dbReference>
<sequence length="129" mass="15416">MRLWHEQLLSYLPRQQLLGQHRECCALRGNGWNKPHATVNYVFEYAPYQLFQYHEMVLEEMSRRGYNHDNLWDDPYYRGKNCPKHSDESLFQGNNFSKNSSSIYQEHDEAYLRICIENLKDKGINIALS</sequence>
<comment type="caution">
    <text evidence="1">The sequence shown here is derived from an EMBL/GenBank/DDBJ whole genome shotgun (WGS) entry which is preliminary data.</text>
</comment>
<gene>
    <name evidence="1" type="ORF">ABC228_10245</name>
</gene>
<dbReference type="InterPro" id="IPR012650">
    <property type="entry name" value="CHP02328"/>
</dbReference>
<evidence type="ECO:0000313" key="1">
    <source>
        <dbReference type="EMBL" id="MEN2767568.1"/>
    </source>
</evidence>
<protein>
    <submittedName>
        <fullName evidence="1">TIGR02328 family protein</fullName>
    </submittedName>
</protein>
<dbReference type="Pfam" id="PF03013">
    <property type="entry name" value="Pyr_excise"/>
    <property type="match status" value="1"/>
</dbReference>
<keyword evidence="2" id="KW-1185">Reference proteome</keyword>
<proteinExistence type="predicted"/>
<dbReference type="Proteomes" id="UP001444625">
    <property type="component" value="Unassembled WGS sequence"/>
</dbReference>
<organism evidence="1 2">
    <name type="scientific">Ornithinibacillus xuwenensis</name>
    <dbReference type="NCBI Taxonomy" id="3144668"/>
    <lineage>
        <taxon>Bacteria</taxon>
        <taxon>Bacillati</taxon>
        <taxon>Bacillota</taxon>
        <taxon>Bacilli</taxon>
        <taxon>Bacillales</taxon>
        <taxon>Bacillaceae</taxon>
        <taxon>Ornithinibacillus</taxon>
    </lineage>
</organism>